<evidence type="ECO:0000313" key="4">
    <source>
        <dbReference type="WBParaSite" id="NBR_0001213201-mRNA-1"/>
    </source>
</evidence>
<dbReference type="EMBL" id="UYSL01020680">
    <property type="protein sequence ID" value="VDL75722.1"/>
    <property type="molecule type" value="Genomic_DNA"/>
</dbReference>
<evidence type="ECO:0000313" key="3">
    <source>
        <dbReference type="Proteomes" id="UP000271162"/>
    </source>
</evidence>
<feature type="transmembrane region" description="Helical" evidence="1">
    <location>
        <begin position="59"/>
        <end position="79"/>
    </location>
</feature>
<keyword evidence="1" id="KW-0812">Transmembrane</keyword>
<evidence type="ECO:0000313" key="2">
    <source>
        <dbReference type="EMBL" id="VDL75722.1"/>
    </source>
</evidence>
<dbReference type="AlphaFoldDB" id="A0A0N4Y7J5"/>
<accession>A0A0N4Y7J5</accession>
<protein>
    <submittedName>
        <fullName evidence="4">Ammonium_transp domain-containing protein</fullName>
    </submittedName>
</protein>
<sequence>MTKLLEHQLVYFTIHIVFIASHLITASSNIHLAGGTALYKALMNYSTPEALLSMNTYMAALHLGLKNCGVALWGVLAAASLHTNRRGSYEVILLTLIDWQKRPIVLLHQPARKEEQECGRFSSPLFLQWQQKRAIEISHDDDHFFWWNLGCFSWSKAQNSSLCCSEQLLGGAYAVKQ</sequence>
<reference evidence="2 3" key="2">
    <citation type="submission" date="2018-11" db="EMBL/GenBank/DDBJ databases">
        <authorList>
            <consortium name="Pathogen Informatics"/>
        </authorList>
    </citation>
    <scope>NUCLEOTIDE SEQUENCE [LARGE SCALE GENOMIC DNA]</scope>
</reference>
<keyword evidence="1" id="KW-1133">Transmembrane helix</keyword>
<organism evidence="4">
    <name type="scientific">Nippostrongylus brasiliensis</name>
    <name type="common">Rat hookworm</name>
    <dbReference type="NCBI Taxonomy" id="27835"/>
    <lineage>
        <taxon>Eukaryota</taxon>
        <taxon>Metazoa</taxon>
        <taxon>Ecdysozoa</taxon>
        <taxon>Nematoda</taxon>
        <taxon>Chromadorea</taxon>
        <taxon>Rhabditida</taxon>
        <taxon>Rhabditina</taxon>
        <taxon>Rhabditomorpha</taxon>
        <taxon>Strongyloidea</taxon>
        <taxon>Heligmosomidae</taxon>
        <taxon>Nippostrongylus</taxon>
    </lineage>
</organism>
<keyword evidence="1" id="KW-0472">Membrane</keyword>
<gene>
    <name evidence="2" type="ORF">NBR_LOCUS12133</name>
</gene>
<evidence type="ECO:0000256" key="1">
    <source>
        <dbReference type="SAM" id="Phobius"/>
    </source>
</evidence>
<reference evidence="4" key="1">
    <citation type="submission" date="2017-02" db="UniProtKB">
        <authorList>
            <consortium name="WormBaseParasite"/>
        </authorList>
    </citation>
    <scope>IDENTIFICATION</scope>
</reference>
<proteinExistence type="predicted"/>
<feature type="transmembrane region" description="Helical" evidence="1">
    <location>
        <begin position="12"/>
        <end position="39"/>
    </location>
</feature>
<dbReference type="WBParaSite" id="NBR_0001213201-mRNA-1">
    <property type="protein sequence ID" value="NBR_0001213201-mRNA-1"/>
    <property type="gene ID" value="NBR_0001213201"/>
</dbReference>
<keyword evidence="3" id="KW-1185">Reference proteome</keyword>
<name>A0A0N4Y7J5_NIPBR</name>
<dbReference type="Proteomes" id="UP000271162">
    <property type="component" value="Unassembled WGS sequence"/>
</dbReference>